<feature type="compositionally biased region" description="Polar residues" evidence="1">
    <location>
        <begin position="255"/>
        <end position="274"/>
    </location>
</feature>
<comment type="caution">
    <text evidence="2">The sequence shown here is derived from an EMBL/GenBank/DDBJ whole genome shotgun (WGS) entry which is preliminary data.</text>
</comment>
<accession>A0ABS5RLD5</accession>
<feature type="compositionally biased region" description="Gly residues" evidence="1">
    <location>
        <begin position="102"/>
        <end position="121"/>
    </location>
</feature>
<feature type="compositionally biased region" description="Low complexity" evidence="1">
    <location>
        <begin position="154"/>
        <end position="165"/>
    </location>
</feature>
<protein>
    <recommendedName>
        <fullName evidence="4">PPE family protein</fullName>
    </recommendedName>
</protein>
<evidence type="ECO:0000313" key="3">
    <source>
        <dbReference type="Proteomes" id="UP001519535"/>
    </source>
</evidence>
<evidence type="ECO:0008006" key="4">
    <source>
        <dbReference type="Google" id="ProtNLM"/>
    </source>
</evidence>
<dbReference type="Proteomes" id="UP001519535">
    <property type="component" value="Unassembled WGS sequence"/>
</dbReference>
<sequence>MQRIKHNLTHAADHMESNAGRADTVAHADDELTRHPSPAQVTEATAKAKTVRVMMKAGEVTPAQAAPIINGAEEMRRDRDTAFNVHANAIVPMEDYNPPANSGGGDRSGNYEGDGGGGQSGANGTENTPTTVGDLGGSSAGSDGAGGGAGGSSVGDSAVGTTTSGDGDGASGSALGGQSQGAPSMQPMQGQGQPQGTSVPSTGGGPTAGTGAPFTGLKAMPPKKRKGDGDNGLPTALSGGGAVVPVAGDQLGPKNGSSVHDVTTKSSTTGQNAPAVSATGAKPGGGAGGGAGGMGRGGVMGGGMGSGAGMGGSAKAKKPDDTISAFQDRNLTGQVNVDHAVEGGSIGRDTANPPDFEDGNVLDRDSVPRDMRERSERKDI</sequence>
<organism evidence="2 3">
    <name type="scientific">Mycolicibacter acidiphilus</name>
    <dbReference type="NCBI Taxonomy" id="2835306"/>
    <lineage>
        <taxon>Bacteria</taxon>
        <taxon>Bacillati</taxon>
        <taxon>Actinomycetota</taxon>
        <taxon>Actinomycetes</taxon>
        <taxon>Mycobacteriales</taxon>
        <taxon>Mycobacteriaceae</taxon>
        <taxon>Mycolicibacter</taxon>
    </lineage>
</organism>
<evidence type="ECO:0000313" key="2">
    <source>
        <dbReference type="EMBL" id="MBS9535102.1"/>
    </source>
</evidence>
<reference evidence="2 3" key="1">
    <citation type="submission" date="2021-05" db="EMBL/GenBank/DDBJ databases">
        <title>Mycobacterium acidophilum sp. nov., an extremely acid-tolerant member of the genus Mycobacterium.</title>
        <authorList>
            <person name="Xia J."/>
        </authorList>
    </citation>
    <scope>NUCLEOTIDE SEQUENCE [LARGE SCALE GENOMIC DNA]</scope>
    <source>
        <strain evidence="2 3">M1</strain>
    </source>
</reference>
<proteinExistence type="predicted"/>
<gene>
    <name evidence="2" type="ORF">KIH27_16055</name>
</gene>
<name>A0ABS5RLD5_9MYCO</name>
<feature type="compositionally biased region" description="Polar residues" evidence="1">
    <location>
        <begin position="324"/>
        <end position="335"/>
    </location>
</feature>
<feature type="compositionally biased region" description="Gly residues" evidence="1">
    <location>
        <begin position="166"/>
        <end position="179"/>
    </location>
</feature>
<dbReference type="EMBL" id="JAHCLR010000036">
    <property type="protein sequence ID" value="MBS9535102.1"/>
    <property type="molecule type" value="Genomic_DNA"/>
</dbReference>
<feature type="compositionally biased region" description="Low complexity" evidence="1">
    <location>
        <begin position="180"/>
        <end position="201"/>
    </location>
</feature>
<feature type="compositionally biased region" description="Gly residues" evidence="1">
    <location>
        <begin position="282"/>
        <end position="312"/>
    </location>
</feature>
<evidence type="ECO:0000256" key="1">
    <source>
        <dbReference type="SAM" id="MobiDB-lite"/>
    </source>
</evidence>
<feature type="compositionally biased region" description="Gly residues" evidence="1">
    <location>
        <begin position="134"/>
        <end position="153"/>
    </location>
</feature>
<keyword evidence="3" id="KW-1185">Reference proteome</keyword>
<feature type="compositionally biased region" description="Basic and acidic residues" evidence="1">
    <location>
        <begin position="361"/>
        <end position="380"/>
    </location>
</feature>
<feature type="region of interest" description="Disordered" evidence="1">
    <location>
        <begin position="89"/>
        <end position="380"/>
    </location>
</feature>